<accession>A0ABQ9W172</accession>
<feature type="compositionally biased region" description="Low complexity" evidence="1">
    <location>
        <begin position="37"/>
        <end position="53"/>
    </location>
</feature>
<reference evidence="2 3" key="1">
    <citation type="submission" date="2023-05" db="EMBL/GenBank/DDBJ databases">
        <title>B98-5 Cell Line De Novo Hybrid Assembly: An Optical Mapping Approach.</title>
        <authorList>
            <person name="Kananen K."/>
            <person name="Auerbach J.A."/>
            <person name="Kautto E."/>
            <person name="Blachly J.S."/>
        </authorList>
    </citation>
    <scope>NUCLEOTIDE SEQUENCE [LARGE SCALE GENOMIC DNA]</scope>
    <source>
        <strain evidence="2">B95-8</strain>
        <tissue evidence="2">Cell line</tissue>
    </source>
</reference>
<evidence type="ECO:0000256" key="1">
    <source>
        <dbReference type="SAM" id="MobiDB-lite"/>
    </source>
</evidence>
<dbReference type="Proteomes" id="UP001266305">
    <property type="component" value="Unassembled WGS sequence"/>
</dbReference>
<sequence>DLIYQDSHNSRDVAPPAHPGSPAPPPAASPPSPPRSRLPSAPSPAAATAAGALADREPPGRPPLQVGGRRRLLVPGWFPPPAAGYRQPGTGASDSHTAPGAHTRATHAAPGAGPKFPLFPGTCHLTPQKKSPRLRRGGAAAGPGA</sequence>
<dbReference type="EMBL" id="JASSZA010000004">
    <property type="protein sequence ID" value="KAK2114142.1"/>
    <property type="molecule type" value="Genomic_DNA"/>
</dbReference>
<feature type="non-terminal residue" evidence="2">
    <location>
        <position position="1"/>
    </location>
</feature>
<name>A0ABQ9W172_SAGOE</name>
<organism evidence="2 3">
    <name type="scientific">Saguinus oedipus</name>
    <name type="common">Cotton-top tamarin</name>
    <name type="synonym">Oedipomidas oedipus</name>
    <dbReference type="NCBI Taxonomy" id="9490"/>
    <lineage>
        <taxon>Eukaryota</taxon>
        <taxon>Metazoa</taxon>
        <taxon>Chordata</taxon>
        <taxon>Craniata</taxon>
        <taxon>Vertebrata</taxon>
        <taxon>Euteleostomi</taxon>
        <taxon>Mammalia</taxon>
        <taxon>Eutheria</taxon>
        <taxon>Euarchontoglires</taxon>
        <taxon>Primates</taxon>
        <taxon>Haplorrhini</taxon>
        <taxon>Platyrrhini</taxon>
        <taxon>Cebidae</taxon>
        <taxon>Callitrichinae</taxon>
        <taxon>Saguinus</taxon>
    </lineage>
</organism>
<feature type="non-terminal residue" evidence="2">
    <location>
        <position position="145"/>
    </location>
</feature>
<keyword evidence="3" id="KW-1185">Reference proteome</keyword>
<protein>
    <submittedName>
        <fullName evidence="2">Uncharacterized protein</fullName>
    </submittedName>
</protein>
<gene>
    <name evidence="2" type="ORF">P7K49_008408</name>
</gene>
<feature type="compositionally biased region" description="Pro residues" evidence="1">
    <location>
        <begin position="16"/>
        <end position="36"/>
    </location>
</feature>
<feature type="region of interest" description="Disordered" evidence="1">
    <location>
        <begin position="1"/>
        <end position="145"/>
    </location>
</feature>
<proteinExistence type="predicted"/>
<evidence type="ECO:0000313" key="2">
    <source>
        <dbReference type="EMBL" id="KAK2114142.1"/>
    </source>
</evidence>
<evidence type="ECO:0000313" key="3">
    <source>
        <dbReference type="Proteomes" id="UP001266305"/>
    </source>
</evidence>
<comment type="caution">
    <text evidence="2">The sequence shown here is derived from an EMBL/GenBank/DDBJ whole genome shotgun (WGS) entry which is preliminary data.</text>
</comment>